<evidence type="ECO:0000256" key="2">
    <source>
        <dbReference type="ARBA" id="ARBA00012415"/>
    </source>
</evidence>
<dbReference type="OrthoDB" id="9813880at2"/>
<evidence type="ECO:0000256" key="4">
    <source>
        <dbReference type="ARBA" id="ARBA00022679"/>
    </source>
</evidence>
<feature type="domain" description="Nucleotidyl transferase" evidence="10">
    <location>
        <begin position="6"/>
        <end position="249"/>
    </location>
</feature>
<dbReference type="EC" id="2.7.7.9" evidence="2"/>
<dbReference type="InterPro" id="IPR029044">
    <property type="entry name" value="Nucleotide-diphossugar_trans"/>
</dbReference>
<sequence>MSKITKAVIPAAGKGTRMRPLTNYISKPMLPLGKRPVLEHIIEELKEAGIQEIAVVAKSNDKKMMSYFEDDASVQFILDDSFSGPGGAILKTESFVKNDDFVVVFSDAPLKGARRATYLKDLISLKEGGIMGALAIYPIRKEEVSSRGVVKFNIDKYRNNGRVRLTDIIEKPSAIPDHPWATACRYVLDNKVFEILKEAKLDNSSELQLTPAIRKMIKSGDLVLGYPLADGLTRHDTGNFGGYFKALRAFIQSQ</sequence>
<name>A0A2A2G517_9BACT</name>
<evidence type="ECO:0000256" key="3">
    <source>
        <dbReference type="ARBA" id="ARBA00019048"/>
    </source>
</evidence>
<dbReference type="Pfam" id="PF00483">
    <property type="entry name" value="NTP_transferase"/>
    <property type="match status" value="1"/>
</dbReference>
<comment type="similarity">
    <text evidence="1">Belongs to the UDPGP type 2 family.</text>
</comment>
<dbReference type="PANTHER" id="PTHR43197">
    <property type="entry name" value="UTP--GLUCOSE-1-PHOSPHATE URIDYLYLTRANSFERASE"/>
    <property type="match status" value="1"/>
</dbReference>
<evidence type="ECO:0000256" key="8">
    <source>
        <dbReference type="ARBA" id="ARBA00032341"/>
    </source>
</evidence>
<proteinExistence type="inferred from homology"/>
<protein>
    <recommendedName>
        <fullName evidence="3">UTP--glucose-1-phosphate uridylyltransferase</fullName>
        <ecNumber evidence="2">2.7.7.9</ecNumber>
    </recommendedName>
    <alternativeName>
        <fullName evidence="6">Alpha-D-glucosyl-1-phosphate uridylyltransferase</fullName>
    </alternativeName>
    <alternativeName>
        <fullName evidence="7">UDP-glucose pyrophosphorylase</fullName>
    </alternativeName>
    <alternativeName>
        <fullName evidence="8">Uridine diphosphoglucose pyrophosphorylase</fullName>
    </alternativeName>
</protein>
<evidence type="ECO:0000313" key="11">
    <source>
        <dbReference type="EMBL" id="PAU92731.1"/>
    </source>
</evidence>
<dbReference type="InterPro" id="IPR005835">
    <property type="entry name" value="NTP_transferase_dom"/>
</dbReference>
<evidence type="ECO:0000313" key="12">
    <source>
        <dbReference type="Proteomes" id="UP000218831"/>
    </source>
</evidence>
<keyword evidence="12" id="KW-1185">Reference proteome</keyword>
<organism evidence="11 12">
    <name type="scientific">Fodinibius salipaludis</name>
    <dbReference type="NCBI Taxonomy" id="2032627"/>
    <lineage>
        <taxon>Bacteria</taxon>
        <taxon>Pseudomonadati</taxon>
        <taxon>Balneolota</taxon>
        <taxon>Balneolia</taxon>
        <taxon>Balneolales</taxon>
        <taxon>Balneolaceae</taxon>
        <taxon>Fodinibius</taxon>
    </lineage>
</organism>
<accession>A0A2A2G517</accession>
<dbReference type="GO" id="GO:0003983">
    <property type="term" value="F:UTP:glucose-1-phosphate uridylyltransferase activity"/>
    <property type="evidence" value="ECO:0007669"/>
    <property type="project" value="UniProtKB-EC"/>
</dbReference>
<gene>
    <name evidence="11" type="ORF">CK503_15315</name>
</gene>
<comment type="caution">
    <text evidence="11">The sequence shown here is derived from an EMBL/GenBank/DDBJ whole genome shotgun (WGS) entry which is preliminary data.</text>
</comment>
<keyword evidence="4" id="KW-0808">Transferase</keyword>
<dbReference type="AlphaFoldDB" id="A0A2A2G517"/>
<dbReference type="SUPFAM" id="SSF53448">
    <property type="entry name" value="Nucleotide-diphospho-sugar transferases"/>
    <property type="match status" value="1"/>
</dbReference>
<dbReference type="EMBL" id="NSKE01000014">
    <property type="protein sequence ID" value="PAU92731.1"/>
    <property type="molecule type" value="Genomic_DNA"/>
</dbReference>
<reference evidence="11 12" key="1">
    <citation type="submission" date="2017-08" db="EMBL/GenBank/DDBJ databases">
        <title>Aliifodinibius alkalisoli sp. nov., isolated from saline alkaline soil.</title>
        <authorList>
            <person name="Liu D."/>
            <person name="Zhang G."/>
        </authorList>
    </citation>
    <scope>NUCLEOTIDE SEQUENCE [LARGE SCALE GENOMIC DNA]</scope>
    <source>
        <strain evidence="11 12">WN023</strain>
    </source>
</reference>
<dbReference type="GO" id="GO:0006011">
    <property type="term" value="P:UDP-alpha-D-glucose metabolic process"/>
    <property type="evidence" value="ECO:0007669"/>
    <property type="project" value="InterPro"/>
</dbReference>
<evidence type="ECO:0000256" key="1">
    <source>
        <dbReference type="ARBA" id="ARBA00006890"/>
    </source>
</evidence>
<evidence type="ECO:0000259" key="10">
    <source>
        <dbReference type="Pfam" id="PF00483"/>
    </source>
</evidence>
<dbReference type="Proteomes" id="UP000218831">
    <property type="component" value="Unassembled WGS sequence"/>
</dbReference>
<evidence type="ECO:0000256" key="9">
    <source>
        <dbReference type="ARBA" id="ARBA00048128"/>
    </source>
</evidence>
<dbReference type="RefSeq" id="WP_095607711.1">
    <property type="nucleotide sequence ID" value="NZ_NSKE01000014.1"/>
</dbReference>
<dbReference type="Gene3D" id="3.90.550.10">
    <property type="entry name" value="Spore Coat Polysaccharide Biosynthesis Protein SpsA, Chain A"/>
    <property type="match status" value="1"/>
</dbReference>
<keyword evidence="5" id="KW-0548">Nucleotidyltransferase</keyword>
<dbReference type="PANTHER" id="PTHR43197:SF1">
    <property type="entry name" value="UTP--GLUCOSE-1-PHOSPHATE URIDYLYLTRANSFERASE"/>
    <property type="match status" value="1"/>
</dbReference>
<comment type="catalytic activity">
    <reaction evidence="9">
        <text>alpha-D-glucose 1-phosphate + UTP + H(+) = UDP-alpha-D-glucose + diphosphate</text>
        <dbReference type="Rhea" id="RHEA:19889"/>
        <dbReference type="ChEBI" id="CHEBI:15378"/>
        <dbReference type="ChEBI" id="CHEBI:33019"/>
        <dbReference type="ChEBI" id="CHEBI:46398"/>
        <dbReference type="ChEBI" id="CHEBI:58601"/>
        <dbReference type="ChEBI" id="CHEBI:58885"/>
        <dbReference type="EC" id="2.7.7.9"/>
    </reaction>
</comment>
<dbReference type="InterPro" id="IPR005771">
    <property type="entry name" value="GalU_uridylyltTrfase_bac/arc"/>
</dbReference>
<evidence type="ECO:0000256" key="6">
    <source>
        <dbReference type="ARBA" id="ARBA00031455"/>
    </source>
</evidence>
<evidence type="ECO:0000256" key="5">
    <source>
        <dbReference type="ARBA" id="ARBA00022695"/>
    </source>
</evidence>
<evidence type="ECO:0000256" key="7">
    <source>
        <dbReference type="ARBA" id="ARBA00031959"/>
    </source>
</evidence>